<keyword evidence="4 7" id="KW-1133">Transmembrane helix</keyword>
<feature type="transmembrane region" description="Helical" evidence="7">
    <location>
        <begin position="130"/>
        <end position="154"/>
    </location>
</feature>
<dbReference type="SUPFAM" id="SSF103473">
    <property type="entry name" value="MFS general substrate transporter"/>
    <property type="match status" value="1"/>
</dbReference>
<feature type="transmembrane region" description="Helical" evidence="7">
    <location>
        <begin position="422"/>
        <end position="443"/>
    </location>
</feature>
<dbReference type="PANTHER" id="PTHR43791">
    <property type="entry name" value="PERMEASE-RELATED"/>
    <property type="match status" value="1"/>
</dbReference>
<dbReference type="FunFam" id="1.20.1250.20:FF:000064">
    <property type="entry name" value="MFS allantoate transporter"/>
    <property type="match status" value="1"/>
</dbReference>
<dbReference type="InterPro" id="IPR020846">
    <property type="entry name" value="MFS_dom"/>
</dbReference>
<evidence type="ECO:0000256" key="5">
    <source>
        <dbReference type="ARBA" id="ARBA00023136"/>
    </source>
</evidence>
<keyword evidence="3 7" id="KW-0812">Transmembrane</keyword>
<feature type="transmembrane region" description="Helical" evidence="7">
    <location>
        <begin position="292"/>
        <end position="311"/>
    </location>
</feature>
<dbReference type="EMBL" id="JAHMHQ010000002">
    <property type="protein sequence ID" value="KAK1654964.1"/>
    <property type="molecule type" value="Genomic_DNA"/>
</dbReference>
<dbReference type="InterPro" id="IPR011701">
    <property type="entry name" value="MFS"/>
</dbReference>
<dbReference type="RefSeq" id="XP_060451008.1">
    <property type="nucleotide sequence ID" value="XM_060589581.1"/>
</dbReference>
<name>A0AAJ0EMU7_9PEZI</name>
<comment type="caution">
    <text evidence="9">The sequence shown here is derived from an EMBL/GenBank/DDBJ whole genome shotgun (WGS) entry which is preliminary data.</text>
</comment>
<evidence type="ECO:0000256" key="3">
    <source>
        <dbReference type="ARBA" id="ARBA00022692"/>
    </source>
</evidence>
<feature type="domain" description="Major facilitator superfamily (MFS) profile" evidence="8">
    <location>
        <begin position="130"/>
        <end position="537"/>
    </location>
</feature>
<sequence>MDLPAGVDPSLGSSRWSDHPQIKRAHSFILLLSLTVSWLSDAPSKASLAYSCATQSLELQKRSIFKGCLFTMGKADIVEAPVVVEDVADGKQRTNYDKVDNEVAKYAGEAIVEIDAATNKRLKRMIDKRVLSVMVFTYFMQSLDKGTMSFASIMGIIPDTGLVGQQYSWLTTIIYLVILCVEYPENYIIQKIPIAKWLSFNIIMWGVTLSLHAACQNFVGLVIVRGFLGGFEAVCQPTFVLLTSMWYKREEQASTAIYWYMMNGLQQIIGGLLAFSFSFIPGSSPIRSWQALFMTYGIITVFWGAFVMWWMPDSPMKAHCFSEKDKKLMVERVRSNRTGLQNRKWRKEQVFAAFKDPQVYGFALIQLLTTLPSGGLGAFANIIIKSFGFSTWETQLLQSVTGILQIITMLTASWIDRRFKQTILAMMAAVVPTIAGTIVLLTVPFEHGKKVGLLLAYYIMISFWACSGLALSLVTRNVAGQTKKGVVITSNFIFWAVGNSIGPQVFRAKDAPRYFLALAIILGCFVLLEVVLFALRTYYVWQNKLRDGKIARGEAVADATHSHAFEDMTDKEDVNFRYNY</sequence>
<evidence type="ECO:0000259" key="8">
    <source>
        <dbReference type="PROSITE" id="PS50850"/>
    </source>
</evidence>
<dbReference type="AlphaFoldDB" id="A0AAJ0EMU7"/>
<comment type="similarity">
    <text evidence="6">Belongs to the major facilitator superfamily. Allantoate permease family.</text>
</comment>
<dbReference type="Gene3D" id="1.20.1250.20">
    <property type="entry name" value="MFS general substrate transporter like domains"/>
    <property type="match status" value="2"/>
</dbReference>
<protein>
    <submittedName>
        <fullName evidence="9">Major facilitator superfamily transporter</fullName>
    </submittedName>
</protein>
<feature type="transmembrane region" description="Helical" evidence="7">
    <location>
        <begin position="514"/>
        <end position="535"/>
    </location>
</feature>
<reference evidence="9" key="1">
    <citation type="submission" date="2021-06" db="EMBL/GenBank/DDBJ databases">
        <title>Comparative genomics, transcriptomics and evolutionary studies reveal genomic signatures of adaptation to plant cell wall in hemibiotrophic fungi.</title>
        <authorList>
            <consortium name="DOE Joint Genome Institute"/>
            <person name="Baroncelli R."/>
            <person name="Diaz J.F."/>
            <person name="Benocci T."/>
            <person name="Peng M."/>
            <person name="Battaglia E."/>
            <person name="Haridas S."/>
            <person name="Andreopoulos W."/>
            <person name="Labutti K."/>
            <person name="Pangilinan J."/>
            <person name="Floch G.L."/>
            <person name="Makela M.R."/>
            <person name="Henrissat B."/>
            <person name="Grigoriev I.V."/>
            <person name="Crouch J.A."/>
            <person name="De Vries R.P."/>
            <person name="Sukno S.A."/>
            <person name="Thon M.R."/>
        </authorList>
    </citation>
    <scope>NUCLEOTIDE SEQUENCE</scope>
    <source>
        <strain evidence="9">CBS 102054</strain>
    </source>
</reference>
<feature type="transmembrane region" description="Helical" evidence="7">
    <location>
        <begin position="359"/>
        <end position="384"/>
    </location>
</feature>
<comment type="subcellular location">
    <subcellularLocation>
        <location evidence="1">Membrane</location>
        <topology evidence="1">Multi-pass membrane protein</topology>
    </subcellularLocation>
</comment>
<dbReference type="GO" id="GO:0033229">
    <property type="term" value="F:cysteine transmembrane transporter activity"/>
    <property type="evidence" value="ECO:0007669"/>
    <property type="project" value="TreeGrafter"/>
</dbReference>
<proteinExistence type="inferred from homology"/>
<evidence type="ECO:0000256" key="4">
    <source>
        <dbReference type="ARBA" id="ARBA00022989"/>
    </source>
</evidence>
<gene>
    <name evidence="9" type="ORF">BDP81DRAFT_416933</name>
</gene>
<evidence type="ECO:0000256" key="7">
    <source>
        <dbReference type="SAM" id="Phobius"/>
    </source>
</evidence>
<dbReference type="GO" id="GO:0016020">
    <property type="term" value="C:membrane"/>
    <property type="evidence" value="ECO:0007669"/>
    <property type="project" value="UniProtKB-SubCell"/>
</dbReference>
<keyword evidence="10" id="KW-1185">Reference proteome</keyword>
<feature type="transmembrane region" description="Helical" evidence="7">
    <location>
        <begin position="166"/>
        <end position="183"/>
    </location>
</feature>
<evidence type="ECO:0000256" key="6">
    <source>
        <dbReference type="ARBA" id="ARBA00037968"/>
    </source>
</evidence>
<feature type="transmembrane region" description="Helical" evidence="7">
    <location>
        <begin position="455"/>
        <end position="474"/>
    </location>
</feature>
<dbReference type="InterPro" id="IPR036259">
    <property type="entry name" value="MFS_trans_sf"/>
</dbReference>
<feature type="transmembrane region" description="Helical" evidence="7">
    <location>
        <begin position="259"/>
        <end position="280"/>
    </location>
</feature>
<feature type="transmembrane region" description="Helical" evidence="7">
    <location>
        <begin position="486"/>
        <end position="502"/>
    </location>
</feature>
<accession>A0AAJ0EMU7</accession>
<dbReference type="PROSITE" id="PS50850">
    <property type="entry name" value="MFS"/>
    <property type="match status" value="1"/>
</dbReference>
<dbReference type="PANTHER" id="PTHR43791:SF63">
    <property type="entry name" value="HIGH AFFINITY CYSTEINE TRANSPORTER"/>
    <property type="match status" value="1"/>
</dbReference>
<keyword evidence="2" id="KW-0813">Transport</keyword>
<feature type="transmembrane region" description="Helical" evidence="7">
    <location>
        <begin position="195"/>
        <end position="214"/>
    </location>
</feature>
<dbReference type="GeneID" id="85474443"/>
<evidence type="ECO:0000256" key="2">
    <source>
        <dbReference type="ARBA" id="ARBA00022448"/>
    </source>
</evidence>
<evidence type="ECO:0000313" key="10">
    <source>
        <dbReference type="Proteomes" id="UP001243989"/>
    </source>
</evidence>
<evidence type="ECO:0000256" key="1">
    <source>
        <dbReference type="ARBA" id="ARBA00004141"/>
    </source>
</evidence>
<dbReference type="Pfam" id="PF07690">
    <property type="entry name" value="MFS_1"/>
    <property type="match status" value="1"/>
</dbReference>
<keyword evidence="5 7" id="KW-0472">Membrane</keyword>
<dbReference type="Proteomes" id="UP001243989">
    <property type="component" value="Unassembled WGS sequence"/>
</dbReference>
<evidence type="ECO:0000313" key="9">
    <source>
        <dbReference type="EMBL" id="KAK1654964.1"/>
    </source>
</evidence>
<organism evidence="9 10">
    <name type="scientific">Colletotrichum phormii</name>
    <dbReference type="NCBI Taxonomy" id="359342"/>
    <lineage>
        <taxon>Eukaryota</taxon>
        <taxon>Fungi</taxon>
        <taxon>Dikarya</taxon>
        <taxon>Ascomycota</taxon>
        <taxon>Pezizomycotina</taxon>
        <taxon>Sordariomycetes</taxon>
        <taxon>Hypocreomycetidae</taxon>
        <taxon>Glomerellales</taxon>
        <taxon>Glomerellaceae</taxon>
        <taxon>Colletotrichum</taxon>
        <taxon>Colletotrichum acutatum species complex</taxon>
    </lineage>
</organism>